<accession>J3MRC7</accession>
<dbReference type="SMART" id="SM00848">
    <property type="entry name" value="Inhibitor_I29"/>
    <property type="match status" value="1"/>
</dbReference>
<dbReference type="Pfam" id="PF08246">
    <property type="entry name" value="Inhibitor_I29"/>
    <property type="match status" value="1"/>
</dbReference>
<dbReference type="InterPro" id="IPR013201">
    <property type="entry name" value="Prot_inhib_I29"/>
</dbReference>
<sequence>MWGSRAALVPAALLMLLAALLLILLLLPVAYRDVGEEEYRYMLFKANRRFVVNLNAAAPGKTAYGLNQFGDLTNEEVRDWKRSRGLVLLGIIDQDTGFNVEKLLK</sequence>
<evidence type="ECO:0000313" key="4">
    <source>
        <dbReference type="Proteomes" id="UP000006038"/>
    </source>
</evidence>
<dbReference type="SUPFAM" id="SSF54001">
    <property type="entry name" value="Cysteine proteinases"/>
    <property type="match status" value="1"/>
</dbReference>
<reference evidence="3" key="2">
    <citation type="submission" date="2013-04" db="UniProtKB">
        <authorList>
            <consortium name="EnsemblPlants"/>
        </authorList>
    </citation>
    <scope>IDENTIFICATION</scope>
</reference>
<proteinExistence type="predicted"/>
<keyword evidence="1" id="KW-0732">Signal</keyword>
<protein>
    <recommendedName>
        <fullName evidence="2">Cathepsin propeptide inhibitor domain-containing protein</fullName>
    </recommendedName>
</protein>
<name>J3MRC7_ORYBR</name>
<dbReference type="Proteomes" id="UP000006038">
    <property type="component" value="Chromosome 8"/>
</dbReference>
<dbReference type="Gramene" id="OB08G16560.1">
    <property type="protein sequence ID" value="OB08G16560.1"/>
    <property type="gene ID" value="OB08G16560"/>
</dbReference>
<evidence type="ECO:0000313" key="3">
    <source>
        <dbReference type="EnsemblPlants" id="OB08G16560.1"/>
    </source>
</evidence>
<dbReference type="EnsemblPlants" id="OB08G16560.1">
    <property type="protein sequence ID" value="OB08G16560.1"/>
    <property type="gene ID" value="OB08G16560"/>
</dbReference>
<evidence type="ECO:0000259" key="2">
    <source>
        <dbReference type="SMART" id="SM00848"/>
    </source>
</evidence>
<keyword evidence="4" id="KW-1185">Reference proteome</keyword>
<evidence type="ECO:0000256" key="1">
    <source>
        <dbReference type="SAM" id="SignalP"/>
    </source>
</evidence>
<feature type="domain" description="Cathepsin propeptide inhibitor" evidence="2">
    <location>
        <begin position="29"/>
        <end position="77"/>
    </location>
</feature>
<dbReference type="InterPro" id="IPR038765">
    <property type="entry name" value="Papain-like_cys_pep_sf"/>
</dbReference>
<feature type="signal peptide" evidence="1">
    <location>
        <begin position="1"/>
        <end position="32"/>
    </location>
</feature>
<dbReference type="AlphaFoldDB" id="J3MRC7"/>
<feature type="chain" id="PRO_5003774252" description="Cathepsin propeptide inhibitor domain-containing protein" evidence="1">
    <location>
        <begin position="33"/>
        <end position="105"/>
    </location>
</feature>
<reference evidence="3" key="1">
    <citation type="journal article" date="2013" name="Nat. Commun.">
        <title>Whole-genome sequencing of Oryza brachyantha reveals mechanisms underlying Oryza genome evolution.</title>
        <authorList>
            <person name="Chen J."/>
            <person name="Huang Q."/>
            <person name="Gao D."/>
            <person name="Wang J."/>
            <person name="Lang Y."/>
            <person name="Liu T."/>
            <person name="Li B."/>
            <person name="Bai Z."/>
            <person name="Luis Goicoechea J."/>
            <person name="Liang C."/>
            <person name="Chen C."/>
            <person name="Zhang W."/>
            <person name="Sun S."/>
            <person name="Liao Y."/>
            <person name="Zhang X."/>
            <person name="Yang L."/>
            <person name="Song C."/>
            <person name="Wang M."/>
            <person name="Shi J."/>
            <person name="Liu G."/>
            <person name="Liu J."/>
            <person name="Zhou H."/>
            <person name="Zhou W."/>
            <person name="Yu Q."/>
            <person name="An N."/>
            <person name="Chen Y."/>
            <person name="Cai Q."/>
            <person name="Wang B."/>
            <person name="Liu B."/>
            <person name="Min J."/>
            <person name="Huang Y."/>
            <person name="Wu H."/>
            <person name="Li Z."/>
            <person name="Zhang Y."/>
            <person name="Yin Y."/>
            <person name="Song W."/>
            <person name="Jiang J."/>
            <person name="Jackson S.A."/>
            <person name="Wing R.A."/>
            <person name="Wang J."/>
            <person name="Chen M."/>
        </authorList>
    </citation>
    <scope>NUCLEOTIDE SEQUENCE [LARGE SCALE GENOMIC DNA]</scope>
    <source>
        <strain evidence="3">cv. IRGC 101232</strain>
    </source>
</reference>
<organism evidence="3">
    <name type="scientific">Oryza brachyantha</name>
    <name type="common">malo sina</name>
    <dbReference type="NCBI Taxonomy" id="4533"/>
    <lineage>
        <taxon>Eukaryota</taxon>
        <taxon>Viridiplantae</taxon>
        <taxon>Streptophyta</taxon>
        <taxon>Embryophyta</taxon>
        <taxon>Tracheophyta</taxon>
        <taxon>Spermatophyta</taxon>
        <taxon>Magnoliopsida</taxon>
        <taxon>Liliopsida</taxon>
        <taxon>Poales</taxon>
        <taxon>Poaceae</taxon>
        <taxon>BOP clade</taxon>
        <taxon>Oryzoideae</taxon>
        <taxon>Oryzeae</taxon>
        <taxon>Oryzinae</taxon>
        <taxon>Oryza</taxon>
    </lineage>
</organism>
<dbReference type="Gene3D" id="1.10.287.2250">
    <property type="match status" value="1"/>
</dbReference>
<dbReference type="HOGENOM" id="CLU_2240760_0_0_1"/>